<dbReference type="InterPro" id="IPR011051">
    <property type="entry name" value="RmlC_Cupin_sf"/>
</dbReference>
<dbReference type="InterPro" id="IPR014710">
    <property type="entry name" value="RmlC-like_jellyroll"/>
</dbReference>
<keyword evidence="3" id="KW-1185">Reference proteome</keyword>
<protein>
    <recommendedName>
        <fullName evidence="1">Cupin type-2 domain-containing protein</fullName>
    </recommendedName>
</protein>
<dbReference type="Gene3D" id="2.60.120.10">
    <property type="entry name" value="Jelly Rolls"/>
    <property type="match status" value="1"/>
</dbReference>
<proteinExistence type="predicted"/>
<dbReference type="EMBL" id="BJCL01000001">
    <property type="protein sequence ID" value="GCL61334.1"/>
    <property type="molecule type" value="Genomic_DNA"/>
</dbReference>
<dbReference type="Proteomes" id="UP000301751">
    <property type="component" value="Unassembled WGS sequence"/>
</dbReference>
<comment type="caution">
    <text evidence="2">The sequence shown here is derived from an EMBL/GenBank/DDBJ whole genome shotgun (WGS) entry which is preliminary data.</text>
</comment>
<dbReference type="RefSeq" id="WP_137731096.1">
    <property type="nucleotide sequence ID" value="NZ_BJCL01000001.1"/>
</dbReference>
<evidence type="ECO:0000313" key="2">
    <source>
        <dbReference type="EMBL" id="GCL61334.1"/>
    </source>
</evidence>
<feature type="domain" description="Cupin type-2" evidence="1">
    <location>
        <begin position="27"/>
        <end position="76"/>
    </location>
</feature>
<organism evidence="2 3">
    <name type="scientific">Pseudaquabacterium pictum</name>
    <dbReference type="NCBI Taxonomy" id="2315236"/>
    <lineage>
        <taxon>Bacteria</taxon>
        <taxon>Pseudomonadati</taxon>
        <taxon>Pseudomonadota</taxon>
        <taxon>Betaproteobacteria</taxon>
        <taxon>Burkholderiales</taxon>
        <taxon>Sphaerotilaceae</taxon>
        <taxon>Pseudaquabacterium</taxon>
    </lineage>
</organism>
<accession>A0A480AI73</accession>
<evidence type="ECO:0000313" key="3">
    <source>
        <dbReference type="Proteomes" id="UP000301751"/>
    </source>
</evidence>
<dbReference type="Pfam" id="PF07883">
    <property type="entry name" value="Cupin_2"/>
    <property type="match status" value="1"/>
</dbReference>
<name>A0A480AI73_9BURK</name>
<dbReference type="SUPFAM" id="SSF51182">
    <property type="entry name" value="RmlC-like cupins"/>
    <property type="match status" value="1"/>
</dbReference>
<evidence type="ECO:0000259" key="1">
    <source>
        <dbReference type="Pfam" id="PF07883"/>
    </source>
</evidence>
<dbReference type="AlphaFoldDB" id="A0A480AI73"/>
<reference evidence="3" key="1">
    <citation type="submission" date="2019-03" db="EMBL/GenBank/DDBJ databases">
        <title>Aquabacterium pictum sp.nov., the first bacteriochlorophyll a-containing freshwater bacterium in the genus Aquabacterium of the class Betaproteobacteria.</title>
        <authorList>
            <person name="Hirose S."/>
            <person name="Tank M."/>
            <person name="Hara E."/>
            <person name="Tamaki H."/>
            <person name="Takaichi S."/>
            <person name="Haruta S."/>
            <person name="Hanada S."/>
        </authorList>
    </citation>
    <scope>NUCLEOTIDE SEQUENCE [LARGE SCALE GENOMIC DNA]</scope>
    <source>
        <strain evidence="3">W35</strain>
    </source>
</reference>
<dbReference type="InterPro" id="IPR013096">
    <property type="entry name" value="Cupin_2"/>
</dbReference>
<sequence>MTAPSFAQFKTTQLAQGFDEVLERPWAPNTVVGTHSHPFAVSALVVQGEMWLTVADDTRHLQAGDRFTLDRDVPHAERYGAEGATFWVARRNAA</sequence>
<gene>
    <name evidence="2" type="ORF">AQPW35_04150</name>
</gene>
<dbReference type="OrthoDB" id="8756764at2"/>